<dbReference type="PANTHER" id="PTHR33116:SF86">
    <property type="entry name" value="REVERSE TRANSCRIPTASE DOMAIN-CONTAINING PROTEIN"/>
    <property type="match status" value="1"/>
</dbReference>
<accession>A0AAW2U2S0</accession>
<evidence type="ECO:0008006" key="2">
    <source>
        <dbReference type="Google" id="ProtNLM"/>
    </source>
</evidence>
<reference evidence="1" key="2">
    <citation type="journal article" date="2024" name="Plant">
        <title>Genomic evolution and insights into agronomic trait innovations of Sesamum species.</title>
        <authorList>
            <person name="Miao H."/>
            <person name="Wang L."/>
            <person name="Qu L."/>
            <person name="Liu H."/>
            <person name="Sun Y."/>
            <person name="Le M."/>
            <person name="Wang Q."/>
            <person name="Wei S."/>
            <person name="Zheng Y."/>
            <person name="Lin W."/>
            <person name="Duan Y."/>
            <person name="Cao H."/>
            <person name="Xiong S."/>
            <person name="Wang X."/>
            <person name="Wei L."/>
            <person name="Li C."/>
            <person name="Ma Q."/>
            <person name="Ju M."/>
            <person name="Zhao R."/>
            <person name="Li G."/>
            <person name="Mu C."/>
            <person name="Tian Q."/>
            <person name="Mei H."/>
            <person name="Zhang T."/>
            <person name="Gao T."/>
            <person name="Zhang H."/>
        </authorList>
    </citation>
    <scope>NUCLEOTIDE SEQUENCE</scope>
    <source>
        <strain evidence="1">KEN1</strain>
    </source>
</reference>
<gene>
    <name evidence="1" type="ORF">Slati_3698000</name>
</gene>
<reference evidence="1" key="1">
    <citation type="submission" date="2020-06" db="EMBL/GenBank/DDBJ databases">
        <authorList>
            <person name="Li T."/>
            <person name="Hu X."/>
            <person name="Zhang T."/>
            <person name="Song X."/>
            <person name="Zhang H."/>
            <person name="Dai N."/>
            <person name="Sheng W."/>
            <person name="Hou X."/>
            <person name="Wei L."/>
        </authorList>
    </citation>
    <scope>NUCLEOTIDE SEQUENCE</scope>
    <source>
        <strain evidence="1">KEN1</strain>
        <tissue evidence="1">Leaf</tissue>
    </source>
</reference>
<dbReference type="PANTHER" id="PTHR33116">
    <property type="entry name" value="REVERSE TRANSCRIPTASE ZINC-BINDING DOMAIN-CONTAINING PROTEIN-RELATED-RELATED"/>
    <property type="match status" value="1"/>
</dbReference>
<evidence type="ECO:0000313" key="1">
    <source>
        <dbReference type="EMBL" id="KAL0411083.1"/>
    </source>
</evidence>
<name>A0AAW2U2S0_9LAMI</name>
<sequence length="266" mass="29782">MAATTLRNFGSKKGIVTPGFFMLGRRRSSRPTSNAMEEVVASIESRVTPAINETLLRPYTSEEIVQALKQMHPLKSPGPDESFSILIREAESTEHLQGIAVSRQASRISHLLFADDTLIFCQATVEAFSCIHNILLCFERALGLQINIHKSAVVFSKNVNDLERITLANILGIPMVTKHDKYLGLPTVLSQAGRAVLIKAVILTIPSYVMSCFRLPDSFLRDIESMAADFFWSGDQTTKIHWLAWDKLCQRKEEEDLAFDDSKKVI</sequence>
<protein>
    <recommendedName>
        <fullName evidence="2">Reverse transcriptase domain-containing protein</fullName>
    </recommendedName>
</protein>
<dbReference type="AlphaFoldDB" id="A0AAW2U2S0"/>
<comment type="caution">
    <text evidence="1">The sequence shown here is derived from an EMBL/GenBank/DDBJ whole genome shotgun (WGS) entry which is preliminary data.</text>
</comment>
<dbReference type="EMBL" id="JACGWN010000013">
    <property type="protein sequence ID" value="KAL0411083.1"/>
    <property type="molecule type" value="Genomic_DNA"/>
</dbReference>
<organism evidence="1">
    <name type="scientific">Sesamum latifolium</name>
    <dbReference type="NCBI Taxonomy" id="2727402"/>
    <lineage>
        <taxon>Eukaryota</taxon>
        <taxon>Viridiplantae</taxon>
        <taxon>Streptophyta</taxon>
        <taxon>Embryophyta</taxon>
        <taxon>Tracheophyta</taxon>
        <taxon>Spermatophyta</taxon>
        <taxon>Magnoliopsida</taxon>
        <taxon>eudicotyledons</taxon>
        <taxon>Gunneridae</taxon>
        <taxon>Pentapetalae</taxon>
        <taxon>asterids</taxon>
        <taxon>lamiids</taxon>
        <taxon>Lamiales</taxon>
        <taxon>Pedaliaceae</taxon>
        <taxon>Sesamum</taxon>
    </lineage>
</organism>
<proteinExistence type="predicted"/>